<keyword evidence="2" id="KW-1185">Reference proteome</keyword>
<name>A0A5B7I2C2_PORTR</name>
<accession>A0A5B7I2C2</accession>
<dbReference type="AlphaFoldDB" id="A0A5B7I2C2"/>
<comment type="caution">
    <text evidence="1">The sequence shown here is derived from an EMBL/GenBank/DDBJ whole genome shotgun (WGS) entry which is preliminary data.</text>
</comment>
<sequence>MPQYAVSQSRSAAHNLLTTFVIVRTPKQSTTKQLQTTLLRH</sequence>
<reference evidence="1 2" key="1">
    <citation type="submission" date="2019-05" db="EMBL/GenBank/DDBJ databases">
        <title>Another draft genome of Portunus trituberculatus and its Hox gene families provides insights of decapod evolution.</title>
        <authorList>
            <person name="Jeong J.-H."/>
            <person name="Song I."/>
            <person name="Kim S."/>
            <person name="Choi T."/>
            <person name="Kim D."/>
            <person name="Ryu S."/>
            <person name="Kim W."/>
        </authorList>
    </citation>
    <scope>NUCLEOTIDE SEQUENCE [LARGE SCALE GENOMIC DNA]</scope>
    <source>
        <tissue evidence="1">Muscle</tissue>
    </source>
</reference>
<evidence type="ECO:0000313" key="1">
    <source>
        <dbReference type="EMBL" id="MPC76059.1"/>
    </source>
</evidence>
<dbReference type="EMBL" id="VSRR010042492">
    <property type="protein sequence ID" value="MPC76059.1"/>
    <property type="molecule type" value="Genomic_DNA"/>
</dbReference>
<organism evidence="1 2">
    <name type="scientific">Portunus trituberculatus</name>
    <name type="common">Swimming crab</name>
    <name type="synonym">Neptunus trituberculatus</name>
    <dbReference type="NCBI Taxonomy" id="210409"/>
    <lineage>
        <taxon>Eukaryota</taxon>
        <taxon>Metazoa</taxon>
        <taxon>Ecdysozoa</taxon>
        <taxon>Arthropoda</taxon>
        <taxon>Crustacea</taxon>
        <taxon>Multicrustacea</taxon>
        <taxon>Malacostraca</taxon>
        <taxon>Eumalacostraca</taxon>
        <taxon>Eucarida</taxon>
        <taxon>Decapoda</taxon>
        <taxon>Pleocyemata</taxon>
        <taxon>Brachyura</taxon>
        <taxon>Eubrachyura</taxon>
        <taxon>Portunoidea</taxon>
        <taxon>Portunidae</taxon>
        <taxon>Portuninae</taxon>
        <taxon>Portunus</taxon>
    </lineage>
</organism>
<proteinExistence type="predicted"/>
<gene>
    <name evidence="1" type="ORF">E2C01_070460</name>
</gene>
<dbReference type="Proteomes" id="UP000324222">
    <property type="component" value="Unassembled WGS sequence"/>
</dbReference>
<evidence type="ECO:0000313" key="2">
    <source>
        <dbReference type="Proteomes" id="UP000324222"/>
    </source>
</evidence>
<protein>
    <submittedName>
        <fullName evidence="1">Uncharacterized protein</fullName>
    </submittedName>
</protein>